<reference evidence="2" key="1">
    <citation type="submission" date="2020-05" db="EMBL/GenBank/DDBJ databases">
        <title>Mycena genomes resolve the evolution of fungal bioluminescence.</title>
        <authorList>
            <person name="Tsai I.J."/>
        </authorList>
    </citation>
    <scope>NUCLEOTIDE SEQUENCE</scope>
    <source>
        <strain evidence="2">171206Taipei</strain>
    </source>
</reference>
<name>A0A8H6WGP9_9AGAR</name>
<keyword evidence="3" id="KW-1185">Reference proteome</keyword>
<evidence type="ECO:0000256" key="1">
    <source>
        <dbReference type="SAM" id="SignalP"/>
    </source>
</evidence>
<organism evidence="2 3">
    <name type="scientific">Mycena indigotica</name>
    <dbReference type="NCBI Taxonomy" id="2126181"/>
    <lineage>
        <taxon>Eukaryota</taxon>
        <taxon>Fungi</taxon>
        <taxon>Dikarya</taxon>
        <taxon>Basidiomycota</taxon>
        <taxon>Agaricomycotina</taxon>
        <taxon>Agaricomycetes</taxon>
        <taxon>Agaricomycetidae</taxon>
        <taxon>Agaricales</taxon>
        <taxon>Marasmiineae</taxon>
        <taxon>Mycenaceae</taxon>
        <taxon>Mycena</taxon>
    </lineage>
</organism>
<proteinExistence type="predicted"/>
<evidence type="ECO:0000313" key="2">
    <source>
        <dbReference type="EMBL" id="KAF7311694.1"/>
    </source>
</evidence>
<accession>A0A8H6WGP9</accession>
<feature type="signal peptide" evidence="1">
    <location>
        <begin position="1"/>
        <end position="20"/>
    </location>
</feature>
<dbReference type="AlphaFoldDB" id="A0A8H6WGP9"/>
<sequence>MRSTFAFVIGAALLPFAVLSAPTTTVIVPGGPKLAEDVHLVPTGGSLAHVDNFVHILHANGTVLKQVPVGATPGPTPVRVAERALKTGWITYASWLNQGASPIKHFTTTWTVPPVPKTQNGQTIFLFNSIEPSSFDAIIQPVLQYGPSAAGGGAFWAVASWYLVGSNVFHTTPIRVSAGMALNGVITLTGISGTNYNYATRFTNVDNTILNVKNAAQLTWATETLEAYALKAASDYPAGSTVFSAINLTLQNGNAPSVKWATANDAADGLSTTVNTDGATNAKITIKY</sequence>
<dbReference type="Proteomes" id="UP000636479">
    <property type="component" value="Unassembled WGS sequence"/>
</dbReference>
<comment type="caution">
    <text evidence="2">The sequence shown here is derived from an EMBL/GenBank/DDBJ whole genome shotgun (WGS) entry which is preliminary data.</text>
</comment>
<dbReference type="RefSeq" id="XP_037223802.1">
    <property type="nucleotide sequence ID" value="XM_037358707.1"/>
</dbReference>
<keyword evidence="1" id="KW-0732">Signal</keyword>
<dbReference type="EMBL" id="JACAZF010000002">
    <property type="protein sequence ID" value="KAF7311694.1"/>
    <property type="molecule type" value="Genomic_DNA"/>
</dbReference>
<gene>
    <name evidence="2" type="ORF">MIND_00179200</name>
</gene>
<evidence type="ECO:0000313" key="3">
    <source>
        <dbReference type="Proteomes" id="UP000636479"/>
    </source>
</evidence>
<dbReference type="GeneID" id="59341223"/>
<dbReference type="OrthoDB" id="3256306at2759"/>
<feature type="chain" id="PRO_5034064273" evidence="1">
    <location>
        <begin position="21"/>
        <end position="288"/>
    </location>
</feature>
<protein>
    <submittedName>
        <fullName evidence="2">Uncharacterized protein</fullName>
    </submittedName>
</protein>